<comment type="subcellular location">
    <subcellularLocation>
        <location evidence="1">Cell membrane</location>
        <topology evidence="1">Multi-pass membrane protein</topology>
    </subcellularLocation>
</comment>
<dbReference type="Proteomes" id="UP000682811">
    <property type="component" value="Unassembled WGS sequence"/>
</dbReference>
<feature type="transmembrane region" description="Helical" evidence="7">
    <location>
        <begin position="645"/>
        <end position="678"/>
    </location>
</feature>
<feature type="transmembrane region" description="Helical" evidence="7">
    <location>
        <begin position="317"/>
        <end position="343"/>
    </location>
</feature>
<reference evidence="9 10" key="1">
    <citation type="submission" date="2021-03" db="EMBL/GenBank/DDBJ databases">
        <title>Antimicrobial resistance genes in bacteria isolated from Japanese honey, and their potential for conferring macrolide and lincosamide resistance in the American foulbrood pathogen Paenibacillus larvae.</title>
        <authorList>
            <person name="Okamoto M."/>
            <person name="Kumagai M."/>
            <person name="Kanamori H."/>
            <person name="Takamatsu D."/>
        </authorList>
    </citation>
    <scope>NUCLEOTIDE SEQUENCE [LARGE SCALE GENOMIC DNA]</scope>
    <source>
        <strain evidence="9 10">J34TS1</strain>
    </source>
</reference>
<accession>A0A920CQN1</accession>
<dbReference type="GO" id="GO:0005886">
    <property type="term" value="C:plasma membrane"/>
    <property type="evidence" value="ECO:0007669"/>
    <property type="project" value="UniProtKB-SubCell"/>
</dbReference>
<feature type="transmembrane region" description="Helical" evidence="7">
    <location>
        <begin position="431"/>
        <end position="454"/>
    </location>
</feature>
<evidence type="ECO:0000313" key="9">
    <source>
        <dbReference type="EMBL" id="GIO46209.1"/>
    </source>
</evidence>
<feature type="transmembrane region" description="Helical" evidence="7">
    <location>
        <begin position="257"/>
        <end position="281"/>
    </location>
</feature>
<keyword evidence="4 7" id="KW-1133">Transmembrane helix</keyword>
<dbReference type="InterPro" id="IPR050250">
    <property type="entry name" value="Macrolide_Exporter_MacB"/>
</dbReference>
<dbReference type="PANTHER" id="PTHR30572:SF4">
    <property type="entry name" value="ABC TRANSPORTER PERMEASE YTRF"/>
    <property type="match status" value="1"/>
</dbReference>
<gene>
    <name evidence="9" type="ORF">J34TS1_09740</name>
</gene>
<name>A0A920CQN1_9BACL</name>
<organism evidence="9 10">
    <name type="scientific">Paenibacillus azoreducens</name>
    <dbReference type="NCBI Taxonomy" id="116718"/>
    <lineage>
        <taxon>Bacteria</taxon>
        <taxon>Bacillati</taxon>
        <taxon>Bacillota</taxon>
        <taxon>Bacilli</taxon>
        <taxon>Bacillales</taxon>
        <taxon>Paenibacillaceae</taxon>
        <taxon>Paenibacillus</taxon>
    </lineage>
</organism>
<evidence type="ECO:0000256" key="3">
    <source>
        <dbReference type="ARBA" id="ARBA00022692"/>
    </source>
</evidence>
<dbReference type="GO" id="GO:0022857">
    <property type="term" value="F:transmembrane transporter activity"/>
    <property type="evidence" value="ECO:0007669"/>
    <property type="project" value="TreeGrafter"/>
</dbReference>
<evidence type="ECO:0000256" key="6">
    <source>
        <dbReference type="ARBA" id="ARBA00038076"/>
    </source>
</evidence>
<feature type="transmembrane region" description="Helical" evidence="7">
    <location>
        <begin position="699"/>
        <end position="722"/>
    </location>
</feature>
<proteinExistence type="inferred from homology"/>
<evidence type="ECO:0000313" key="10">
    <source>
        <dbReference type="Proteomes" id="UP000682811"/>
    </source>
</evidence>
<feature type="domain" description="ABC3 transporter permease C-terminal" evidence="8">
    <location>
        <begin position="656"/>
        <end position="773"/>
    </location>
</feature>
<dbReference type="InterPro" id="IPR003838">
    <property type="entry name" value="ABC3_permease_C"/>
</dbReference>
<feature type="domain" description="ABC3 transporter permease C-terminal" evidence="8">
    <location>
        <begin position="268"/>
        <end position="380"/>
    </location>
</feature>
<keyword evidence="5 7" id="KW-0472">Membrane</keyword>
<keyword evidence="3 7" id="KW-0812">Transmembrane</keyword>
<comment type="caution">
    <text evidence="9">The sequence shown here is derived from an EMBL/GenBank/DDBJ whole genome shotgun (WGS) entry which is preliminary data.</text>
</comment>
<evidence type="ECO:0000256" key="4">
    <source>
        <dbReference type="ARBA" id="ARBA00022989"/>
    </source>
</evidence>
<evidence type="ECO:0000256" key="2">
    <source>
        <dbReference type="ARBA" id="ARBA00022475"/>
    </source>
</evidence>
<sequence>MNLFNLAMANIKKAKGAAASLFTLILAAVLLLNVGITIISSMGGFYGQKVKELHGAHVNIAMTRASLKQSYVDFIQNYDGVQQAETEQIILMPRTAVRFDKKVKNDFSLRTALLNADSPRSIAPLKLIRESASYEKGGIYVPYSLHASGGYQIGDSFSLTYKNKHYDYRIAGFFESTMMGKPNLAMIAFYLPDSSFRQLQIELGPEADGILISAVFADNKHPDTLLRDYHKQFPESNESIDPGFWSADIAQAQHSTLTIHIVAMILVAFAAVIVLVSMIVIKFRISGSIEDGMVNIGVLQAVGYTSSQILISIVLQFMLIAAAASIMGVAISYAVIPAFGGIITKLTGLLWPGGAHIGSDTSSAFVILFLVLIVSLLSSVRIRSLHPVAALRGGMNNHNFKRNHFPLDKTKGGLQFVLACKNIAVGLRQNLMIAAIVAAIAFAAVFSVILYYNIADDKTPFLRMIGTETPNVGIEVQPGQDSGQLLMQLKRMPGVKKAIILDYITTSIEGRLVMTDFSDDYGQVDNPTVYQGRYPKYDNEIVISGGLARSLGKNIGDTIQVHLGKSTEPYLITGLNQSLNSWSNGASLTIAGVQRLAPGHQGMSINVYLDGIENEFFMSGVKAKYGSMIQSATNTDQLTKNQTRVYISAVFSVMVAILTITVLVVVLILYLVITAALLKRKRELGILKAIGYTTFQLRSQIALSFVPVVIVGVLIGGVLGGICTNSILKMLLSGAGIYNVQLIIPVPLILLLSLSIILLAYFASMMVSGRIKRIAAYGLISE</sequence>
<evidence type="ECO:0000256" key="5">
    <source>
        <dbReference type="ARBA" id="ARBA00023136"/>
    </source>
</evidence>
<dbReference type="RefSeq" id="WP_212977267.1">
    <property type="nucleotide sequence ID" value="NZ_AP025343.1"/>
</dbReference>
<dbReference type="PANTHER" id="PTHR30572">
    <property type="entry name" value="MEMBRANE COMPONENT OF TRANSPORTER-RELATED"/>
    <property type="match status" value="1"/>
</dbReference>
<feature type="transmembrane region" description="Helical" evidence="7">
    <location>
        <begin position="363"/>
        <end position="382"/>
    </location>
</feature>
<comment type="similarity">
    <text evidence="6">Belongs to the ABC-4 integral membrane protein family.</text>
</comment>
<keyword evidence="10" id="KW-1185">Reference proteome</keyword>
<evidence type="ECO:0000256" key="1">
    <source>
        <dbReference type="ARBA" id="ARBA00004651"/>
    </source>
</evidence>
<evidence type="ECO:0000259" key="8">
    <source>
        <dbReference type="Pfam" id="PF02687"/>
    </source>
</evidence>
<evidence type="ECO:0000256" key="7">
    <source>
        <dbReference type="SAM" id="Phobius"/>
    </source>
</evidence>
<dbReference type="AlphaFoldDB" id="A0A920CQN1"/>
<feature type="transmembrane region" description="Helical" evidence="7">
    <location>
        <begin position="742"/>
        <end position="763"/>
    </location>
</feature>
<dbReference type="EMBL" id="BORT01000003">
    <property type="protein sequence ID" value="GIO46209.1"/>
    <property type="molecule type" value="Genomic_DNA"/>
</dbReference>
<protein>
    <recommendedName>
        <fullName evidence="8">ABC3 transporter permease C-terminal domain-containing protein</fullName>
    </recommendedName>
</protein>
<keyword evidence="2" id="KW-1003">Cell membrane</keyword>
<dbReference type="Pfam" id="PF02687">
    <property type="entry name" value="FtsX"/>
    <property type="match status" value="2"/>
</dbReference>